<evidence type="ECO:0000313" key="1">
    <source>
        <dbReference type="EMBL" id="EDM24853.1"/>
    </source>
</evidence>
<dbReference type="Proteomes" id="UP000004947">
    <property type="component" value="Unassembled WGS sequence"/>
</dbReference>
<sequence length="54" mass="6417">MVKDFIHSQVEEMQKHKWLESEKAGVDLGEAAFLDWVDKYYEKFSKSYFSGKLL</sequence>
<organism evidence="1 2">
    <name type="scientific">Lentisphaera araneosa HTCC2155</name>
    <dbReference type="NCBI Taxonomy" id="313628"/>
    <lineage>
        <taxon>Bacteria</taxon>
        <taxon>Pseudomonadati</taxon>
        <taxon>Lentisphaerota</taxon>
        <taxon>Lentisphaeria</taxon>
        <taxon>Lentisphaerales</taxon>
        <taxon>Lentisphaeraceae</taxon>
        <taxon>Lentisphaera</taxon>
    </lineage>
</organism>
<dbReference type="EMBL" id="ABCK01000045">
    <property type="protein sequence ID" value="EDM24853.1"/>
    <property type="molecule type" value="Genomic_DNA"/>
</dbReference>
<name>A6DU24_9BACT</name>
<keyword evidence="2" id="KW-1185">Reference proteome</keyword>
<comment type="caution">
    <text evidence="1">The sequence shown here is derived from an EMBL/GenBank/DDBJ whole genome shotgun (WGS) entry which is preliminary data.</text>
</comment>
<dbReference type="STRING" id="313628.LNTAR_21845"/>
<reference evidence="1 2" key="1">
    <citation type="journal article" date="2010" name="J. Bacteriol.">
        <title>Genome sequence of Lentisphaera araneosa HTCC2155T, the type species of the order Lentisphaerales in the phylum Lentisphaerae.</title>
        <authorList>
            <person name="Thrash J.C."/>
            <person name="Cho J.C."/>
            <person name="Vergin K.L."/>
            <person name="Morris R.M."/>
            <person name="Giovannoni S.J."/>
        </authorList>
    </citation>
    <scope>NUCLEOTIDE SEQUENCE [LARGE SCALE GENOMIC DNA]</scope>
    <source>
        <strain evidence="1 2">HTCC2155</strain>
    </source>
</reference>
<proteinExistence type="predicted"/>
<evidence type="ECO:0000313" key="2">
    <source>
        <dbReference type="Proteomes" id="UP000004947"/>
    </source>
</evidence>
<accession>A6DU24</accession>
<gene>
    <name evidence="1" type="ORF">LNTAR_21845</name>
</gene>
<dbReference type="AlphaFoldDB" id="A6DU24"/>
<protein>
    <submittedName>
        <fullName evidence="1">Uncharacterized protein</fullName>
    </submittedName>
</protein>